<dbReference type="Proteomes" id="UP000636960">
    <property type="component" value="Unassembled WGS sequence"/>
</dbReference>
<protein>
    <submittedName>
        <fullName evidence="2">Uncharacterized protein</fullName>
    </submittedName>
</protein>
<dbReference type="RefSeq" id="WP_203784519.1">
    <property type="nucleotide sequence ID" value="NZ_BOMV01000057.1"/>
</dbReference>
<organism evidence="2 3">
    <name type="scientific">Paractinoplanes rishiriensis</name>
    <dbReference type="NCBI Taxonomy" id="1050105"/>
    <lineage>
        <taxon>Bacteria</taxon>
        <taxon>Bacillati</taxon>
        <taxon>Actinomycetota</taxon>
        <taxon>Actinomycetes</taxon>
        <taxon>Micromonosporales</taxon>
        <taxon>Micromonosporaceae</taxon>
        <taxon>Paractinoplanes</taxon>
    </lineage>
</organism>
<dbReference type="EMBL" id="BOMV01000057">
    <property type="protein sequence ID" value="GIE97507.1"/>
    <property type="molecule type" value="Genomic_DNA"/>
</dbReference>
<gene>
    <name evidence="2" type="ORF">Ari01nite_49720</name>
</gene>
<name>A0A919N1Q1_9ACTN</name>
<comment type="caution">
    <text evidence="2">The sequence shown here is derived from an EMBL/GenBank/DDBJ whole genome shotgun (WGS) entry which is preliminary data.</text>
</comment>
<evidence type="ECO:0000313" key="2">
    <source>
        <dbReference type="EMBL" id="GIE97507.1"/>
    </source>
</evidence>
<feature type="region of interest" description="Disordered" evidence="1">
    <location>
        <begin position="1"/>
        <end position="54"/>
    </location>
</feature>
<evidence type="ECO:0000256" key="1">
    <source>
        <dbReference type="SAM" id="MobiDB-lite"/>
    </source>
</evidence>
<sequence length="54" mass="5605">MTVSDPTDPERPIESPDLPGTDNRPGPAPMPKHHPDEGAPGDHSGPFAAEPPGQ</sequence>
<dbReference type="AlphaFoldDB" id="A0A919N1Q1"/>
<accession>A0A919N1Q1</accession>
<proteinExistence type="predicted"/>
<evidence type="ECO:0000313" key="3">
    <source>
        <dbReference type="Proteomes" id="UP000636960"/>
    </source>
</evidence>
<reference evidence="2" key="1">
    <citation type="submission" date="2021-01" db="EMBL/GenBank/DDBJ databases">
        <title>Whole genome shotgun sequence of Actinoplanes rishiriensis NBRC 108556.</title>
        <authorList>
            <person name="Komaki H."/>
            <person name="Tamura T."/>
        </authorList>
    </citation>
    <scope>NUCLEOTIDE SEQUENCE</scope>
    <source>
        <strain evidence="2">NBRC 108556</strain>
    </source>
</reference>
<keyword evidence="3" id="KW-1185">Reference proteome</keyword>